<dbReference type="GO" id="GO:0005524">
    <property type="term" value="F:ATP binding"/>
    <property type="evidence" value="ECO:0007669"/>
    <property type="project" value="UniProtKB-KW"/>
</dbReference>
<sequence>MVHSPLSTPPMATTPEAIHQQYWLPLDNKKPRDSRLTATDDINSEQWTPVKAPDNDPRRAHFQHVLDFDTRGPVTFSTRLGSLYRYNDPKIDNRGLRNVNGKSEPRIPAQMLVKIDGQWSAYPPSLDVDYRYRVWVRFNTLNSAPALSNFAIDVASNSHEPSVFVFEVNGASSEGLTRLDIFAHLLDAEQMLAAEMVKSQCNMTSHRRIAFSIDIHGLAPYQREGVDQITQQLPNGGGTLLPSIGREEWSNLPSTRPGQEDHPDRLHLGNVKALMENEHGIPNLMLEQDCGITFSSLAHFFATHEVAEIIANDEGSRELQLWAKANHKVTLYEVNGHVVIAMIFGRPLVLPNGQRLPAHPKIPNDLEVMMVIRIPGLEQIVITACHERDLMGLGRHSACFKVTSPSLEVFARLTHDPEDPNPTYSQVLSLCPHVNSFWVGSVRQTSRALCAMPRWHALMLGQSFDTLDKTDVIAALNVEEHRKTSAKKWLLAAKQWNAEQRLVIDSMHEALGGVSLCTGFAGTGKTTLILATAVYFVKLGGRAFVSAAENGHVESMARAVSHILDNVTRPDGKPIKLYIVQSLSRGKRLGETTAAQAEFNKKGHLDGGVGGLDNYKFASLTEEVDKDEAWKYMLCNAVAEEADNGERSFFTRLRDARGRKYGPKLDIWKRFRELCRDDDLDEIDWDDEDVVLEYKHVLAACEGDLIYNADIIITTTCNARCKELVRYWGEAVRESGLCIKALGVFIDSADSCRTMETWNVITSSALPRSPDLVMLAGNIRLLGPVNTSANQKPFCNPTAASLSRSELGRIVELNHPSVRLVEQRYMNSELARFPSLAFYDNEIRTGRDRDQRLDRQFDEVLQRTAVALSKFKIATLGEKVRQCYFEISSGRVEFNDKKSAVIPEHVEICFSRILPALQGYFGDQMSKEVIIIAAYAHARTKYTECMHGLQEEQGFGNEWYPRIISVDGSKGHTATMTIFDGSMKYGDRMGFLKDAGRCNVAMTRATEVFWMIGGSLLPMGNFADEDAPFYQLREQLMSTGQVIQCATPKLNTINRLITPPQGHGAASPQNRDLVPISSNLAFRR</sequence>
<dbReference type="InterPro" id="IPR041679">
    <property type="entry name" value="DNA2/NAM7-like_C"/>
</dbReference>
<evidence type="ECO:0000259" key="6">
    <source>
        <dbReference type="Pfam" id="PF13087"/>
    </source>
</evidence>
<keyword evidence="1" id="KW-0547">Nucleotide-binding</keyword>
<dbReference type="GO" id="GO:0043139">
    <property type="term" value="F:5'-3' DNA helicase activity"/>
    <property type="evidence" value="ECO:0007669"/>
    <property type="project" value="TreeGrafter"/>
</dbReference>
<accession>A0A2S6C4C8</accession>
<evidence type="ECO:0000256" key="1">
    <source>
        <dbReference type="ARBA" id="ARBA00022741"/>
    </source>
</evidence>
<protein>
    <recommendedName>
        <fullName evidence="6">DNA2/NAM7 helicase-like C-terminal domain-containing protein</fullName>
    </recommendedName>
</protein>
<dbReference type="EMBL" id="PNEN01000561">
    <property type="protein sequence ID" value="PPJ54571.1"/>
    <property type="molecule type" value="Genomic_DNA"/>
</dbReference>
<dbReference type="AlphaFoldDB" id="A0A2S6C4C8"/>
<dbReference type="Pfam" id="PF13087">
    <property type="entry name" value="AAA_12"/>
    <property type="match status" value="1"/>
</dbReference>
<dbReference type="PANTHER" id="PTHR43788:SF8">
    <property type="entry name" value="DNA-BINDING PROTEIN SMUBP-2"/>
    <property type="match status" value="1"/>
</dbReference>
<evidence type="ECO:0000256" key="4">
    <source>
        <dbReference type="ARBA" id="ARBA00022840"/>
    </source>
</evidence>
<evidence type="ECO:0000313" key="7">
    <source>
        <dbReference type="EMBL" id="PPJ54571.1"/>
    </source>
</evidence>
<gene>
    <name evidence="7" type="ORF">CBER1_06638</name>
</gene>
<dbReference type="GO" id="GO:0016787">
    <property type="term" value="F:hydrolase activity"/>
    <property type="evidence" value="ECO:0007669"/>
    <property type="project" value="UniProtKB-KW"/>
</dbReference>
<dbReference type="Gene3D" id="3.40.50.300">
    <property type="entry name" value="P-loop containing nucleotide triphosphate hydrolases"/>
    <property type="match status" value="2"/>
</dbReference>
<keyword evidence="3" id="KW-0347">Helicase</keyword>
<dbReference type="PANTHER" id="PTHR43788">
    <property type="entry name" value="DNA2/NAM7 HELICASE FAMILY MEMBER"/>
    <property type="match status" value="1"/>
</dbReference>
<organism evidence="7 8">
    <name type="scientific">Cercospora berteroae</name>
    <dbReference type="NCBI Taxonomy" id="357750"/>
    <lineage>
        <taxon>Eukaryota</taxon>
        <taxon>Fungi</taxon>
        <taxon>Dikarya</taxon>
        <taxon>Ascomycota</taxon>
        <taxon>Pezizomycotina</taxon>
        <taxon>Dothideomycetes</taxon>
        <taxon>Dothideomycetidae</taxon>
        <taxon>Mycosphaerellales</taxon>
        <taxon>Mycosphaerellaceae</taxon>
        <taxon>Cercospora</taxon>
    </lineage>
</organism>
<feature type="region of interest" description="Disordered" evidence="5">
    <location>
        <begin position="28"/>
        <end position="58"/>
    </location>
</feature>
<name>A0A2S6C4C8_9PEZI</name>
<feature type="compositionally biased region" description="Polar residues" evidence="5">
    <location>
        <begin position="36"/>
        <end position="47"/>
    </location>
</feature>
<keyword evidence="8" id="KW-1185">Reference proteome</keyword>
<reference evidence="8" key="1">
    <citation type="journal article" date="2017" name="bioRxiv">
        <title>Conservation of a gene cluster reveals novel cercosporin biosynthetic mechanisms and extends production to the genus Colletotrichum.</title>
        <authorList>
            <person name="de Jonge R."/>
            <person name="Ebert M.K."/>
            <person name="Huitt-Roehl C.R."/>
            <person name="Pal P."/>
            <person name="Suttle J.C."/>
            <person name="Spanner R.E."/>
            <person name="Neubauer J.D."/>
            <person name="Jurick W.M.II."/>
            <person name="Stott K.A."/>
            <person name="Secor G.A."/>
            <person name="Thomma B.P.H.J."/>
            <person name="Van de Peer Y."/>
            <person name="Townsend C.A."/>
            <person name="Bolton M.D."/>
        </authorList>
    </citation>
    <scope>NUCLEOTIDE SEQUENCE [LARGE SCALE GENOMIC DNA]</scope>
    <source>
        <strain evidence="8">CBS538.71</strain>
    </source>
</reference>
<evidence type="ECO:0000256" key="3">
    <source>
        <dbReference type="ARBA" id="ARBA00022806"/>
    </source>
</evidence>
<dbReference type="STRING" id="357750.A0A2S6C4C8"/>
<keyword evidence="4" id="KW-0067">ATP-binding</keyword>
<evidence type="ECO:0000313" key="8">
    <source>
        <dbReference type="Proteomes" id="UP000237631"/>
    </source>
</evidence>
<feature type="domain" description="DNA2/NAM7 helicase-like C-terminal" evidence="6">
    <location>
        <begin position="803"/>
        <end position="1014"/>
    </location>
</feature>
<dbReference type="InterPro" id="IPR027417">
    <property type="entry name" value="P-loop_NTPase"/>
</dbReference>
<dbReference type="InterPro" id="IPR050534">
    <property type="entry name" value="Coronavir_polyprotein_1ab"/>
</dbReference>
<evidence type="ECO:0000256" key="2">
    <source>
        <dbReference type="ARBA" id="ARBA00022801"/>
    </source>
</evidence>
<proteinExistence type="predicted"/>
<comment type="caution">
    <text evidence="7">The sequence shown here is derived from an EMBL/GenBank/DDBJ whole genome shotgun (WGS) entry which is preliminary data.</text>
</comment>
<dbReference type="OrthoDB" id="6513042at2759"/>
<feature type="region of interest" description="Disordered" evidence="5">
    <location>
        <begin position="1060"/>
        <end position="1084"/>
    </location>
</feature>
<dbReference type="Proteomes" id="UP000237631">
    <property type="component" value="Unassembled WGS sequence"/>
</dbReference>
<keyword evidence="2" id="KW-0378">Hydrolase</keyword>
<dbReference type="SUPFAM" id="SSF52540">
    <property type="entry name" value="P-loop containing nucleoside triphosphate hydrolases"/>
    <property type="match status" value="1"/>
</dbReference>
<evidence type="ECO:0000256" key="5">
    <source>
        <dbReference type="SAM" id="MobiDB-lite"/>
    </source>
</evidence>